<evidence type="ECO:0000313" key="10">
    <source>
        <dbReference type="Proteomes" id="UP001304419"/>
    </source>
</evidence>
<feature type="transmembrane region" description="Helical" evidence="6">
    <location>
        <begin position="144"/>
        <end position="163"/>
    </location>
</feature>
<dbReference type="Proteomes" id="UP001304419">
    <property type="component" value="Chromosome 1"/>
</dbReference>
<dbReference type="PANTHER" id="PTHR30250">
    <property type="entry name" value="PST FAMILY PREDICTED COLANIC ACID TRANSPORTER"/>
    <property type="match status" value="1"/>
</dbReference>
<feature type="transmembrane region" description="Helical" evidence="6">
    <location>
        <begin position="219"/>
        <end position="249"/>
    </location>
</feature>
<sequence>MATNNFLKNILTLVSGTASAQLILLLISPVLTRLYSAQQFGNFGVFVSIITILLVLVSLKYELALPLVKQHSIAKVLLHLCFILIILSCTVVAVVVYAFDSWLIAHLNLSLNKSELYLIPVALFACGCYQLLHFYAIKTESFRVLSVSKVTQSVIIAIAQVGLSLWTVFGLVLGHTFGFIASTLMFLLQKRDTLHFNGYNPKRLLAVAKRFKNFPKYTLWASLANTSSTMLPVVLFSAYYSAALVGLYILAHRMLFAPVTLIGNAVGNVFMSNAKHYLVAGTLAKNTLDIHNRLILIAMPIMALTLPFLPEIFAVVFGEKWTEAGEIAQFIAIWIYFVFTASPISTVLVAMEKQKLAAYFDFVSCIVRLGSVVLLSSMAFKDAIMYFSIINALVVSAFILLVFSQLNISIADLIMPHLKAFAVLCLPSFVIIRLLAEQSDFIGFLSAMFVVLPLTLLMIRKKI</sequence>
<keyword evidence="10" id="KW-1185">Reference proteome</keyword>
<organism evidence="7 9">
    <name type="scientific">Pseudoalteromonas maricaloris</name>
    <dbReference type="NCBI Taxonomy" id="184924"/>
    <lineage>
        <taxon>Bacteria</taxon>
        <taxon>Pseudomonadati</taxon>
        <taxon>Pseudomonadota</taxon>
        <taxon>Gammaproteobacteria</taxon>
        <taxon>Alteromonadales</taxon>
        <taxon>Pseudoalteromonadaceae</taxon>
        <taxon>Pseudoalteromonas</taxon>
    </lineage>
</organism>
<evidence type="ECO:0000256" key="1">
    <source>
        <dbReference type="ARBA" id="ARBA00004651"/>
    </source>
</evidence>
<feature type="transmembrane region" description="Helical" evidence="6">
    <location>
        <begin position="169"/>
        <end position="188"/>
    </location>
</feature>
<dbReference type="InterPro" id="IPR050833">
    <property type="entry name" value="Poly_Biosynth_Transport"/>
</dbReference>
<dbReference type="EMBL" id="CP137578">
    <property type="protein sequence ID" value="WOX29194.1"/>
    <property type="molecule type" value="Genomic_DNA"/>
</dbReference>
<evidence type="ECO:0000256" key="4">
    <source>
        <dbReference type="ARBA" id="ARBA00022989"/>
    </source>
</evidence>
<dbReference type="AlphaFoldDB" id="A0A8I2H4M0"/>
<evidence type="ECO:0000256" key="3">
    <source>
        <dbReference type="ARBA" id="ARBA00022692"/>
    </source>
</evidence>
<dbReference type="Pfam" id="PF13440">
    <property type="entry name" value="Polysacc_synt_3"/>
    <property type="match status" value="1"/>
</dbReference>
<dbReference type="Proteomes" id="UP000646877">
    <property type="component" value="Unassembled WGS sequence"/>
</dbReference>
<evidence type="ECO:0000256" key="6">
    <source>
        <dbReference type="SAM" id="Phobius"/>
    </source>
</evidence>
<keyword evidence="5 6" id="KW-0472">Membrane</keyword>
<feature type="transmembrane region" description="Helical" evidence="6">
    <location>
        <begin position="294"/>
        <end position="318"/>
    </location>
</feature>
<feature type="transmembrane region" description="Helical" evidence="6">
    <location>
        <begin position="418"/>
        <end position="435"/>
    </location>
</feature>
<dbReference type="PANTHER" id="PTHR30250:SF28">
    <property type="entry name" value="POLYSACCHARIDE BIOSYNTHESIS PROTEIN"/>
    <property type="match status" value="1"/>
</dbReference>
<feature type="transmembrane region" description="Helical" evidence="6">
    <location>
        <begin position="255"/>
        <end position="274"/>
    </location>
</feature>
<gene>
    <name evidence="7" type="ORF">F9Y85_19340</name>
    <name evidence="8" type="ORF">R5H13_02675</name>
</gene>
<dbReference type="GO" id="GO:0005886">
    <property type="term" value="C:plasma membrane"/>
    <property type="evidence" value="ECO:0007669"/>
    <property type="project" value="UniProtKB-SubCell"/>
</dbReference>
<protein>
    <submittedName>
        <fullName evidence="7">Oligosaccharide flippase family protein</fullName>
    </submittedName>
</protein>
<evidence type="ECO:0000313" key="8">
    <source>
        <dbReference type="EMBL" id="WOX29194.1"/>
    </source>
</evidence>
<dbReference type="EMBL" id="WEIA01000015">
    <property type="protein sequence ID" value="NLR23428.1"/>
    <property type="molecule type" value="Genomic_DNA"/>
</dbReference>
<keyword evidence="3 6" id="KW-0812">Transmembrane</keyword>
<name>A0A8I2H4M0_9GAMM</name>
<feature type="transmembrane region" description="Helical" evidence="6">
    <location>
        <begin position="76"/>
        <end position="97"/>
    </location>
</feature>
<keyword evidence="4 6" id="KW-1133">Transmembrane helix</keyword>
<comment type="subcellular location">
    <subcellularLocation>
        <location evidence="1">Cell membrane</location>
        <topology evidence="1">Multi-pass membrane protein</topology>
    </subcellularLocation>
</comment>
<reference evidence="7" key="1">
    <citation type="submission" date="2019-10" db="EMBL/GenBank/DDBJ databases">
        <authorList>
            <person name="Paulsen S."/>
        </authorList>
    </citation>
    <scope>NUCLEOTIDE SEQUENCE</scope>
    <source>
        <strain evidence="7">LMG 19692</strain>
    </source>
</reference>
<accession>A0A8I2H4M0</accession>
<proteinExistence type="predicted"/>
<feature type="transmembrane region" description="Helical" evidence="6">
    <location>
        <begin position="330"/>
        <end position="351"/>
    </location>
</feature>
<evidence type="ECO:0000313" key="9">
    <source>
        <dbReference type="Proteomes" id="UP000646877"/>
    </source>
</evidence>
<dbReference type="RefSeq" id="WP_193522390.1">
    <property type="nucleotide sequence ID" value="NZ_CBCSDF010000019.1"/>
</dbReference>
<feature type="transmembrane region" description="Helical" evidence="6">
    <location>
        <begin position="12"/>
        <end position="31"/>
    </location>
</feature>
<feature type="transmembrane region" description="Helical" evidence="6">
    <location>
        <begin position="384"/>
        <end position="406"/>
    </location>
</feature>
<feature type="transmembrane region" description="Helical" evidence="6">
    <location>
        <begin position="117"/>
        <end position="137"/>
    </location>
</feature>
<reference evidence="8 10" key="2">
    <citation type="submission" date="2023-10" db="EMBL/GenBank/DDBJ databases">
        <title>To unveil natural product biosynthetic capacity in Pseudoalteromonas.</title>
        <authorList>
            <person name="Wang J."/>
        </authorList>
    </citation>
    <scope>NUCLEOTIDE SEQUENCE [LARGE SCALE GENOMIC DNA]</scope>
    <source>
        <strain evidence="8 10">DSM 15914</strain>
    </source>
</reference>
<feature type="transmembrane region" description="Helical" evidence="6">
    <location>
        <begin position="358"/>
        <end position="378"/>
    </location>
</feature>
<feature type="transmembrane region" description="Helical" evidence="6">
    <location>
        <begin position="43"/>
        <end position="64"/>
    </location>
</feature>
<evidence type="ECO:0000256" key="5">
    <source>
        <dbReference type="ARBA" id="ARBA00023136"/>
    </source>
</evidence>
<feature type="transmembrane region" description="Helical" evidence="6">
    <location>
        <begin position="441"/>
        <end position="459"/>
    </location>
</feature>
<evidence type="ECO:0000313" key="7">
    <source>
        <dbReference type="EMBL" id="NLR23428.1"/>
    </source>
</evidence>
<evidence type="ECO:0000256" key="2">
    <source>
        <dbReference type="ARBA" id="ARBA00022475"/>
    </source>
</evidence>
<keyword evidence="2" id="KW-1003">Cell membrane</keyword>